<name>A0A1S3ILC0_LINAN</name>
<protein>
    <submittedName>
        <fullName evidence="4 5">J protein JJJ2</fullName>
    </submittedName>
</protein>
<gene>
    <name evidence="4 5 6 7 8 9" type="primary">LOC106165266</name>
</gene>
<dbReference type="GO" id="GO:0005737">
    <property type="term" value="C:cytoplasm"/>
    <property type="evidence" value="ECO:0007669"/>
    <property type="project" value="TreeGrafter"/>
</dbReference>
<evidence type="ECO:0000256" key="1">
    <source>
        <dbReference type="SAM" id="MobiDB-lite"/>
    </source>
</evidence>
<feature type="compositionally biased region" description="Acidic residues" evidence="1">
    <location>
        <begin position="270"/>
        <end position="284"/>
    </location>
</feature>
<dbReference type="PANTHER" id="PTHR43096:SF58">
    <property type="entry name" value="CHAPERONE DNAJ-DOMAIN SUPERFAMILY PROTEIN"/>
    <property type="match status" value="1"/>
</dbReference>
<feature type="region of interest" description="Disordered" evidence="1">
    <location>
        <begin position="396"/>
        <end position="464"/>
    </location>
</feature>
<feature type="domain" description="J" evidence="2">
    <location>
        <begin position="3"/>
        <end position="67"/>
    </location>
</feature>
<dbReference type="GeneID" id="106165266"/>
<dbReference type="RefSeq" id="XP_013398882.1">
    <property type="nucleotide sequence ID" value="XM_013543428.2"/>
</dbReference>
<dbReference type="InterPro" id="IPR018253">
    <property type="entry name" value="DnaJ_domain_CS"/>
</dbReference>
<feature type="region of interest" description="Disordered" evidence="1">
    <location>
        <begin position="126"/>
        <end position="160"/>
    </location>
</feature>
<evidence type="ECO:0000313" key="7">
    <source>
        <dbReference type="RefSeq" id="XP_013398882.1"/>
    </source>
</evidence>
<feature type="compositionally biased region" description="Basic residues" evidence="1">
    <location>
        <begin position="226"/>
        <end position="240"/>
    </location>
</feature>
<dbReference type="GO" id="GO:0051082">
    <property type="term" value="F:unfolded protein binding"/>
    <property type="evidence" value="ECO:0007669"/>
    <property type="project" value="TreeGrafter"/>
</dbReference>
<dbReference type="Gene3D" id="1.10.287.110">
    <property type="entry name" value="DnaJ domain"/>
    <property type="match status" value="1"/>
</dbReference>
<sequence>MKDHYAVLGLTRGAGDKDIKRAFHTLARELHPDKNSSHNANDKFREVKEAYEALKDEDSRESYHLDCDFEEIKKKCSMAKSSTSYSSKTGYGGRSRYHFYSTSSPFSNFRDGFDFKFNDSSDTADDTPGAYKKYNNSYKESKPKSKPKSKPFTERKPNRSFRTSFNVGGVPMFSFSAFCNMGNFDTEFEAFFDDPIFSSPYFSRYGQRTPGFRSSSRASPDDFAKQKPHKPSRQRHKKHKYNMYGYDSDLDDDLFDWTPKTKPGGPYVDQTEDYYSSEDDEEQDSRDIRKFQCPNCTKMFTLTNLIKHEKTCGPWSARYNTESDWRQQREEMLNKVRSDKKASRAAKKESHPSHEETPTYKFNDPKRIQCQFCYRYFSSTAANKHIPFCMDHTSTTYKPPPSHRASSENPEEDTENPQDEENAESHQSRESSPDDSVRGKRSSRSKESPGPENTYSRHRAGSRS</sequence>
<feature type="region of interest" description="Disordered" evidence="1">
    <location>
        <begin position="208"/>
        <end position="240"/>
    </location>
</feature>
<evidence type="ECO:0000313" key="4">
    <source>
        <dbReference type="RefSeq" id="XP_013398878.1"/>
    </source>
</evidence>
<evidence type="ECO:0000313" key="6">
    <source>
        <dbReference type="RefSeq" id="XP_013398880.1"/>
    </source>
</evidence>
<dbReference type="PROSITE" id="PS00636">
    <property type="entry name" value="DNAJ_1"/>
    <property type="match status" value="1"/>
</dbReference>
<dbReference type="Pfam" id="PF00226">
    <property type="entry name" value="DnaJ"/>
    <property type="match status" value="1"/>
</dbReference>
<dbReference type="OMA" id="MPWCKEH"/>
<feature type="region of interest" description="Disordered" evidence="1">
    <location>
        <begin position="331"/>
        <end position="361"/>
    </location>
</feature>
<dbReference type="InterPro" id="IPR036869">
    <property type="entry name" value="J_dom_sf"/>
</dbReference>
<evidence type="ECO:0000313" key="9">
    <source>
        <dbReference type="RefSeq" id="XP_013398884.1"/>
    </source>
</evidence>
<dbReference type="OrthoDB" id="10250354at2759"/>
<feature type="compositionally biased region" description="Basic and acidic residues" evidence="1">
    <location>
        <begin position="423"/>
        <end position="449"/>
    </location>
</feature>
<evidence type="ECO:0000313" key="3">
    <source>
        <dbReference type="Proteomes" id="UP000085678"/>
    </source>
</evidence>
<dbReference type="InterPro" id="IPR001623">
    <property type="entry name" value="DnaJ_domain"/>
</dbReference>
<dbReference type="Proteomes" id="UP000085678">
    <property type="component" value="Unplaced"/>
</dbReference>
<dbReference type="PANTHER" id="PTHR43096">
    <property type="entry name" value="DNAJ HOMOLOG 1, MITOCHONDRIAL-RELATED"/>
    <property type="match status" value="1"/>
</dbReference>
<dbReference type="RefSeq" id="XP_013398883.1">
    <property type="nucleotide sequence ID" value="XM_013543429.1"/>
</dbReference>
<dbReference type="PRINTS" id="PR00625">
    <property type="entry name" value="JDOMAIN"/>
</dbReference>
<feature type="compositionally biased region" description="Acidic residues" evidence="1">
    <location>
        <begin position="409"/>
        <end position="422"/>
    </location>
</feature>
<evidence type="ECO:0000313" key="8">
    <source>
        <dbReference type="RefSeq" id="XP_013398883.1"/>
    </source>
</evidence>
<evidence type="ECO:0000259" key="2">
    <source>
        <dbReference type="PROSITE" id="PS50076"/>
    </source>
</evidence>
<feature type="region of interest" description="Disordered" evidence="1">
    <location>
        <begin position="261"/>
        <end position="286"/>
    </location>
</feature>
<dbReference type="CDD" id="cd06257">
    <property type="entry name" value="DnaJ"/>
    <property type="match status" value="1"/>
</dbReference>
<dbReference type="RefSeq" id="XP_013398884.1">
    <property type="nucleotide sequence ID" value="XM_013543430.1"/>
</dbReference>
<evidence type="ECO:0000313" key="5">
    <source>
        <dbReference type="RefSeq" id="XP_013398879.1"/>
    </source>
</evidence>
<dbReference type="SUPFAM" id="SSF46565">
    <property type="entry name" value="Chaperone J-domain"/>
    <property type="match status" value="1"/>
</dbReference>
<dbReference type="SMART" id="SM00271">
    <property type="entry name" value="DnaJ"/>
    <property type="match status" value="1"/>
</dbReference>
<dbReference type="GO" id="GO:0042026">
    <property type="term" value="P:protein refolding"/>
    <property type="evidence" value="ECO:0007669"/>
    <property type="project" value="TreeGrafter"/>
</dbReference>
<accession>A0A1S3ILC0</accession>
<dbReference type="PROSITE" id="PS50076">
    <property type="entry name" value="DNAJ_2"/>
    <property type="match status" value="1"/>
</dbReference>
<keyword evidence="3" id="KW-1185">Reference proteome</keyword>
<proteinExistence type="predicted"/>
<dbReference type="RefSeq" id="XP_013398880.1">
    <property type="nucleotide sequence ID" value="XM_013543426.1"/>
</dbReference>
<dbReference type="RefSeq" id="XP_013398879.1">
    <property type="nucleotide sequence ID" value="XM_013543425.1"/>
</dbReference>
<dbReference type="AlphaFoldDB" id="A0A1S3ILC0"/>
<reference evidence="4 5" key="1">
    <citation type="submission" date="2025-04" db="UniProtKB">
        <authorList>
            <consortium name="RefSeq"/>
        </authorList>
    </citation>
    <scope>IDENTIFICATION</scope>
    <source>
        <tissue evidence="4 5">Gonads</tissue>
    </source>
</reference>
<dbReference type="RefSeq" id="XP_013398878.1">
    <property type="nucleotide sequence ID" value="XM_013543424.1"/>
</dbReference>
<organism evidence="3 8">
    <name type="scientific">Lingula anatina</name>
    <name type="common">Brachiopod</name>
    <name type="synonym">Lingula unguis</name>
    <dbReference type="NCBI Taxonomy" id="7574"/>
    <lineage>
        <taxon>Eukaryota</taxon>
        <taxon>Metazoa</taxon>
        <taxon>Spiralia</taxon>
        <taxon>Lophotrochozoa</taxon>
        <taxon>Brachiopoda</taxon>
        <taxon>Linguliformea</taxon>
        <taxon>Lingulata</taxon>
        <taxon>Lingulida</taxon>
        <taxon>Linguloidea</taxon>
        <taxon>Lingulidae</taxon>
        <taxon>Lingula</taxon>
    </lineage>
</organism>
<dbReference type="KEGG" id="lak:106165266"/>
<dbReference type="STRING" id="7574.A0A1S3ILC0"/>